<comment type="caution">
    <text evidence="1">The sequence shown here is derived from an EMBL/GenBank/DDBJ whole genome shotgun (WGS) entry which is preliminary data.</text>
</comment>
<reference evidence="1" key="1">
    <citation type="journal article" date="2014" name="Int. J. Syst. Evol. Microbiol.">
        <title>Complete genome sequence of Corynebacterium casei LMG S-19264T (=DSM 44701T), isolated from a smear-ripened cheese.</title>
        <authorList>
            <consortium name="US DOE Joint Genome Institute (JGI-PGF)"/>
            <person name="Walter F."/>
            <person name="Albersmeier A."/>
            <person name="Kalinowski J."/>
            <person name="Ruckert C."/>
        </authorList>
    </citation>
    <scope>NUCLEOTIDE SEQUENCE</scope>
    <source>
        <strain evidence="1">CGMCC 1.15179</strain>
    </source>
</reference>
<dbReference type="AlphaFoldDB" id="A0A8J2VBN3"/>
<protein>
    <submittedName>
        <fullName evidence="1">Uncharacterized protein</fullName>
    </submittedName>
</protein>
<gene>
    <name evidence="1" type="ORF">GCM10011571_07160</name>
</gene>
<organism evidence="1 2">
    <name type="scientific">Marinithermofilum abyssi</name>
    <dbReference type="NCBI Taxonomy" id="1571185"/>
    <lineage>
        <taxon>Bacteria</taxon>
        <taxon>Bacillati</taxon>
        <taxon>Bacillota</taxon>
        <taxon>Bacilli</taxon>
        <taxon>Bacillales</taxon>
        <taxon>Thermoactinomycetaceae</taxon>
        <taxon>Marinithermofilum</taxon>
    </lineage>
</organism>
<accession>A0A8J2VBN3</accession>
<proteinExistence type="predicted"/>
<dbReference type="Proteomes" id="UP000625210">
    <property type="component" value="Unassembled WGS sequence"/>
</dbReference>
<sequence length="65" mass="7431">MEKSECQTKDGFLAGTTRPIWNFYPVMNMKFGVLGGYTKSNFSVYNEYGKRNFVSLDETYGSLVI</sequence>
<evidence type="ECO:0000313" key="2">
    <source>
        <dbReference type="Proteomes" id="UP000625210"/>
    </source>
</evidence>
<evidence type="ECO:0000313" key="1">
    <source>
        <dbReference type="EMBL" id="GGE08432.1"/>
    </source>
</evidence>
<keyword evidence="2" id="KW-1185">Reference proteome</keyword>
<name>A0A8J2VBN3_9BACL</name>
<dbReference type="EMBL" id="BMHQ01000002">
    <property type="protein sequence ID" value="GGE08432.1"/>
    <property type="molecule type" value="Genomic_DNA"/>
</dbReference>
<reference evidence="1" key="2">
    <citation type="submission" date="2020-09" db="EMBL/GenBank/DDBJ databases">
        <authorList>
            <person name="Sun Q."/>
            <person name="Zhou Y."/>
        </authorList>
    </citation>
    <scope>NUCLEOTIDE SEQUENCE</scope>
    <source>
        <strain evidence="1">CGMCC 1.15179</strain>
    </source>
</reference>